<evidence type="ECO:0000256" key="5">
    <source>
        <dbReference type="SAM" id="MobiDB-lite"/>
    </source>
</evidence>
<organism evidence="7 8">
    <name type="scientific">Linnemannia gamsii</name>
    <dbReference type="NCBI Taxonomy" id="64522"/>
    <lineage>
        <taxon>Eukaryota</taxon>
        <taxon>Fungi</taxon>
        <taxon>Fungi incertae sedis</taxon>
        <taxon>Mucoromycota</taxon>
        <taxon>Mortierellomycotina</taxon>
        <taxon>Mortierellomycetes</taxon>
        <taxon>Mortierellales</taxon>
        <taxon>Mortierellaceae</taxon>
        <taxon>Linnemannia</taxon>
    </lineage>
</organism>
<keyword evidence="8" id="KW-1185">Reference proteome</keyword>
<reference evidence="7 8" key="1">
    <citation type="journal article" date="2020" name="Fungal Divers.">
        <title>Resolving the Mortierellaceae phylogeny through synthesis of multi-gene phylogenetics and phylogenomics.</title>
        <authorList>
            <person name="Vandepol N."/>
            <person name="Liber J."/>
            <person name="Desiro A."/>
            <person name="Na H."/>
            <person name="Kennedy M."/>
            <person name="Barry K."/>
            <person name="Grigoriev I.V."/>
            <person name="Miller A.N."/>
            <person name="O'Donnell K."/>
            <person name="Stajich J.E."/>
            <person name="Bonito G."/>
        </authorList>
    </citation>
    <scope>NUCLEOTIDE SEQUENCE [LARGE SCALE GENOMIC DNA]</scope>
    <source>
        <strain evidence="7 8">AD045</strain>
    </source>
</reference>
<accession>A0ABQ7K1G3</accession>
<keyword evidence="3" id="KW-0862">Zinc</keyword>
<feature type="compositionally biased region" description="Polar residues" evidence="5">
    <location>
        <begin position="307"/>
        <end position="317"/>
    </location>
</feature>
<evidence type="ECO:0000259" key="6">
    <source>
        <dbReference type="PROSITE" id="PS50199"/>
    </source>
</evidence>
<evidence type="ECO:0000256" key="1">
    <source>
        <dbReference type="ARBA" id="ARBA00022723"/>
    </source>
</evidence>
<feature type="compositionally biased region" description="Basic residues" evidence="5">
    <location>
        <begin position="988"/>
        <end position="1005"/>
    </location>
</feature>
<feature type="compositionally biased region" description="Low complexity" evidence="5">
    <location>
        <begin position="42"/>
        <end position="52"/>
    </location>
</feature>
<dbReference type="EMBL" id="JAAAIM010000381">
    <property type="protein sequence ID" value="KAG0288871.1"/>
    <property type="molecule type" value="Genomic_DNA"/>
</dbReference>
<feature type="region of interest" description="Disordered" evidence="5">
    <location>
        <begin position="973"/>
        <end position="1005"/>
    </location>
</feature>
<feature type="compositionally biased region" description="Polar residues" evidence="5">
    <location>
        <begin position="32"/>
        <end position="41"/>
    </location>
</feature>
<feature type="region of interest" description="Disordered" evidence="5">
    <location>
        <begin position="1"/>
        <end position="86"/>
    </location>
</feature>
<feature type="compositionally biased region" description="Basic and acidic residues" evidence="5">
    <location>
        <begin position="1"/>
        <end position="30"/>
    </location>
</feature>
<sequence>MKTSKDNSRQPDGRLHEQPQETQQQRHEQPTLHSQPIQASPEQQSQEMQTQSQKKDSKNEPIGATDHKQSRLHPSLSDYHATEAGQQYSYEELAVAMTPDRIERRRRLRQELRDSLRGIPIPPQPEVETAHVSREASVRYFENDLQGSHSNVPLSPAYYTITLRKRRQATGTNPEDLRRLEDCLPDINSSLDRTPSHYRRKKISFIQGTQTDDSDIGREHELTRLGTAASPSHIRGKLRHVQEDASPKSTDFVGDTEGEEEERPVRGSRHRTRSLPQCHDCEQNVTSHDLTKRPKRLAYRLLAPTSEEPSITQGQQVTEERPKKKRNIRVISGRFTALDSSDEEEDQQEYDRRQAQRRLKRMKLYNPRIDEIMKWTHDSSWKHTSLDTWRCPECEQRTRKTEQSCTFCSAPRPGPPILNTIPIWKLREMKQEAKNMEKSSSFNVVDSNARAAALVSGSTGFTSTPVITAFVPVATTALPLPFAIAVSKGSYVSSSQLAPVMNTTEPMTTAVLLPPPAISASGGSFIGAQLAPAIVTATSMKTSAVGTLRPLPSSSTGIHATPGIPLTQSSSVTSPNTFSVTAVPLATTNAITTASLHFGLASSSLQSPQLVQRGFQFGGFNAPSPLTFSAAVLPTRDSTKTSSMPSSVLGSVVLETTTASSMTSMSAAPLSFNPFAAAGAAILGPFAAPSPAGLVTSFSASAAAGPTYGITINSSTSAPMIASPAPGPSFNTQFIQPASSIAPLRSSIILNASATSAGSSMFAYLNPSTPIVPQPVILASTRTAPTRYSFFSSLTPSVAKATNLAPRPFGGPEISGAFGSGSISSTANANFTFGQQTTITPTPTPSSLGFGASTQASNMLSGSACGLFGNGFSPSANRWASTTFATTSGSGHNSFESTLTATSGNLLTTGHGFGTSTMSGVQGSMDLLGALAGASVGIATGLGFGAPYAVSGVPGMATGSGLNGGINITIGPGIPSTSAPTNLSQSPRPRRLHDHRNSRKRKKWT</sequence>
<dbReference type="PROSITE" id="PS50199">
    <property type="entry name" value="ZF_RANBP2_2"/>
    <property type="match status" value="1"/>
</dbReference>
<protein>
    <recommendedName>
        <fullName evidence="6">RanBP2-type domain-containing protein</fullName>
    </recommendedName>
</protein>
<evidence type="ECO:0000313" key="7">
    <source>
        <dbReference type="EMBL" id="KAG0288871.1"/>
    </source>
</evidence>
<comment type="caution">
    <text evidence="7">The sequence shown here is derived from an EMBL/GenBank/DDBJ whole genome shotgun (WGS) entry which is preliminary data.</text>
</comment>
<keyword evidence="2 4" id="KW-0863">Zinc-finger</keyword>
<feature type="region of interest" description="Disordered" evidence="5">
    <location>
        <begin position="306"/>
        <end position="326"/>
    </location>
</feature>
<feature type="region of interest" description="Disordered" evidence="5">
    <location>
        <begin position="240"/>
        <end position="275"/>
    </location>
</feature>
<keyword evidence="1" id="KW-0479">Metal-binding</keyword>
<feature type="compositionally biased region" description="Polar residues" evidence="5">
    <location>
        <begin position="977"/>
        <end position="987"/>
    </location>
</feature>
<evidence type="ECO:0000256" key="2">
    <source>
        <dbReference type="ARBA" id="ARBA00022771"/>
    </source>
</evidence>
<dbReference type="Proteomes" id="UP001194696">
    <property type="component" value="Unassembled WGS sequence"/>
</dbReference>
<feature type="domain" description="RanBP2-type" evidence="6">
    <location>
        <begin position="385"/>
        <end position="414"/>
    </location>
</feature>
<proteinExistence type="predicted"/>
<dbReference type="InterPro" id="IPR001876">
    <property type="entry name" value="Znf_RanBP2"/>
</dbReference>
<name>A0ABQ7K1G3_9FUNG</name>
<feature type="compositionally biased region" description="Basic and acidic residues" evidence="5">
    <location>
        <begin position="53"/>
        <end position="69"/>
    </location>
</feature>
<evidence type="ECO:0000256" key="3">
    <source>
        <dbReference type="ARBA" id="ARBA00022833"/>
    </source>
</evidence>
<gene>
    <name evidence="7" type="ORF">BGZ96_007418</name>
</gene>
<evidence type="ECO:0000313" key="8">
    <source>
        <dbReference type="Proteomes" id="UP001194696"/>
    </source>
</evidence>
<evidence type="ECO:0000256" key="4">
    <source>
        <dbReference type="PROSITE-ProRule" id="PRU00322"/>
    </source>
</evidence>